<feature type="region of interest" description="Disordered" evidence="1">
    <location>
        <begin position="1126"/>
        <end position="1198"/>
    </location>
</feature>
<accession>A0AAE1YM42</accession>
<feature type="compositionally biased region" description="Basic and acidic residues" evidence="1">
    <location>
        <begin position="547"/>
        <end position="556"/>
    </location>
</feature>
<keyword evidence="3" id="KW-1185">Reference proteome</keyword>
<evidence type="ECO:0000313" key="2">
    <source>
        <dbReference type="EMBL" id="KAK4432884.1"/>
    </source>
</evidence>
<feature type="compositionally biased region" description="Basic and acidic residues" evidence="1">
    <location>
        <begin position="209"/>
        <end position="219"/>
    </location>
</feature>
<comment type="caution">
    <text evidence="2">The sequence shown here is derived from an EMBL/GenBank/DDBJ whole genome shotgun (WGS) entry which is preliminary data.</text>
</comment>
<feature type="region of interest" description="Disordered" evidence="1">
    <location>
        <begin position="535"/>
        <end position="571"/>
    </location>
</feature>
<evidence type="ECO:0000313" key="3">
    <source>
        <dbReference type="Proteomes" id="UP001293254"/>
    </source>
</evidence>
<reference evidence="2" key="2">
    <citation type="journal article" date="2024" name="Plant">
        <title>Genomic evolution and insights into agronomic trait innovations of Sesamum species.</title>
        <authorList>
            <person name="Miao H."/>
            <person name="Wang L."/>
            <person name="Qu L."/>
            <person name="Liu H."/>
            <person name="Sun Y."/>
            <person name="Le M."/>
            <person name="Wang Q."/>
            <person name="Wei S."/>
            <person name="Zheng Y."/>
            <person name="Lin W."/>
            <person name="Duan Y."/>
            <person name="Cao H."/>
            <person name="Xiong S."/>
            <person name="Wang X."/>
            <person name="Wei L."/>
            <person name="Li C."/>
            <person name="Ma Q."/>
            <person name="Ju M."/>
            <person name="Zhao R."/>
            <person name="Li G."/>
            <person name="Mu C."/>
            <person name="Tian Q."/>
            <person name="Mei H."/>
            <person name="Zhang T."/>
            <person name="Gao T."/>
            <person name="Zhang H."/>
        </authorList>
    </citation>
    <scope>NUCLEOTIDE SEQUENCE</scope>
    <source>
        <strain evidence="2">3651</strain>
    </source>
</reference>
<dbReference type="Proteomes" id="UP001293254">
    <property type="component" value="Unassembled WGS sequence"/>
</dbReference>
<feature type="region of interest" description="Disordered" evidence="1">
    <location>
        <begin position="1"/>
        <end position="41"/>
    </location>
</feature>
<feature type="compositionally biased region" description="Polar residues" evidence="1">
    <location>
        <begin position="1"/>
        <end position="16"/>
    </location>
</feature>
<name>A0AAE1YM42_9LAMI</name>
<proteinExistence type="predicted"/>
<organism evidence="2 3">
    <name type="scientific">Sesamum alatum</name>
    <dbReference type="NCBI Taxonomy" id="300844"/>
    <lineage>
        <taxon>Eukaryota</taxon>
        <taxon>Viridiplantae</taxon>
        <taxon>Streptophyta</taxon>
        <taxon>Embryophyta</taxon>
        <taxon>Tracheophyta</taxon>
        <taxon>Spermatophyta</taxon>
        <taxon>Magnoliopsida</taxon>
        <taxon>eudicotyledons</taxon>
        <taxon>Gunneridae</taxon>
        <taxon>Pentapetalae</taxon>
        <taxon>asterids</taxon>
        <taxon>lamiids</taxon>
        <taxon>Lamiales</taxon>
        <taxon>Pedaliaceae</taxon>
        <taxon>Sesamum</taxon>
    </lineage>
</organism>
<dbReference type="EMBL" id="JACGWO010000003">
    <property type="protein sequence ID" value="KAK4432884.1"/>
    <property type="molecule type" value="Genomic_DNA"/>
</dbReference>
<reference evidence="2" key="1">
    <citation type="submission" date="2020-06" db="EMBL/GenBank/DDBJ databases">
        <authorList>
            <person name="Li T."/>
            <person name="Hu X."/>
            <person name="Zhang T."/>
            <person name="Song X."/>
            <person name="Zhang H."/>
            <person name="Dai N."/>
            <person name="Sheng W."/>
            <person name="Hou X."/>
            <person name="Wei L."/>
        </authorList>
    </citation>
    <scope>NUCLEOTIDE SEQUENCE</scope>
    <source>
        <strain evidence="2">3651</strain>
        <tissue evidence="2">Leaf</tissue>
    </source>
</reference>
<gene>
    <name evidence="2" type="ORF">Salat_1050600</name>
</gene>
<dbReference type="PANTHER" id="PTHR31115:SF3">
    <property type="entry name" value="EXPRESSED PROTEIN"/>
    <property type="match status" value="1"/>
</dbReference>
<feature type="region of interest" description="Disordered" evidence="1">
    <location>
        <begin position="203"/>
        <end position="251"/>
    </location>
</feature>
<dbReference type="PANTHER" id="PTHR31115">
    <property type="entry name" value="OS05G0107300 PROTEIN"/>
    <property type="match status" value="1"/>
</dbReference>
<sequence>MDAMSASGNFDLSSGSPDRPLCASRHRGSYRPSLLDRSGSFRENMENPLLSSLPNMSRSSSSVTQGDVCNFFQCLRFDPKSMVVEHKLNPPREFKRLASAAIGIPLEDSPPASSKSKQVCSPSLEDLRRLKSGLRESGTKARERVKIFNDCLSVINKWFPTVPSRKRSRLDALSNDQPKTYISIDRSVSVLGGGKMGSQNYASVSSLELEQHESEERSKNAIPSKRARSSMVDARANTPARPAGTMDKGSDVIKVSNGSAVQGVDRILSVSVDGWKNSRMKKKRTGIKPNAVSSSVATKPVDGYRETKQAMQPRVSSKARSRLTDAKGFRSGIADGGPGAGKGKVTSQTSSGICLSICRTDLDSNSLLHGGKERPSGQEKERVNLKAVNKANSLEDFSLGSPISGAKLNANARAPRSASVGGVSKLSQVVQLSTAPNDWGLSSCTDKLPGVLGANNRKRAPSTQSSSASVANWVQRPQKISRTARRTHLLPIFIGNDDGPAGVATPDIMAKERRFSANSPKKVKIISDNFSPAALSESEESGATEIMSRDKNKDNEIYEGTGQDAHEVSTPLLPPRKCKAVSRDDYGDCVRKQRRTGRGFTSSRALLHLTSEKTGNVGTTKQIRNSGLLHKTKRACRPPTRKLSDRKAYTQQKHIATNMAADFLAVSDGGREELLAAANAVIKTALAFSGPFWKKMESLFRFVSNADISYLKDQVNPGSAVDASTSALLDTNREMPNGCGFTESGREEIDTRIIELIPEHSAPTPSGISLYQRLLAALISEEENEELLCGGKDVQGYDVYGSGFDVENDLDSDIFPSRMSDGCDLPGYPTSSGYNVNSHRISFDELEHSVRDDNIVPIPDTGYDCLQNDLLADQLMPGAECSEYQYYNKSMSERLLMEVHSIGIYPDLVSGDEERSGDNCRLNEVYLIQKYQEKVLMKKGLVGKLLSSASEAKELQEKEFEGLALDKLVLMTYENYMRCSHGIRTASGKMAKQAALALVSRALDRCQEFEATGKSCFGEPLYREMFLSGVSCLMDGTALTCIRNESDKIHLGRSGCSLELRTLAPVGTQWSTSSNNQDVYSSEVVLSADLGAEPHSSKEDSWSNGVKRELLLHDLGGTISTSLGGSLSCSAKGKRSERDRERKRNSRRGLCRSGNLKIGHPSSATVKGDRKSKPKPKQKTADLSASVNGPLRKMSDQSKVMVSSTLGRSEIVKDKNDYNLDVLEEPIDLSGLQLPEMDDLGVSIDLDGQGDDLGSWFNSIDDDGLQDHDCMGGLGIPKDNLADLNMMNVGLSSEAPTSSVPGTIVTIFTVYFVRLAMLRCTDHLYSCTVVVLPCNKAVVDHTIRFPISSILMQQVGGSALLEDDDSLPNSDIRV</sequence>
<protein>
    <submittedName>
        <fullName evidence="2">Uncharacterized protein</fullName>
    </submittedName>
</protein>
<evidence type="ECO:0000256" key="1">
    <source>
        <dbReference type="SAM" id="MobiDB-lite"/>
    </source>
</evidence>